<feature type="domain" description="Glycosyl hydrolase family 13 catalytic" evidence="2">
    <location>
        <begin position="325"/>
        <end position="686"/>
    </location>
</feature>
<sequence>SIKITIRNSSQGGAILWYIQNNDRSMPPIADYWPRNTEYTTYRDAVESPLVGPDGQGNYYLYLGPFYNPKQFVEKVKFKIHWADDTWENSLFEIEMDYTPQEGDPVITFVSPDSGQEISGATDVSVTVDEAETVELWAGVDSLASFTDAPYQATWEPSVNSFGPMYVTAKATNADGRVTIVRRPVYVQPQVVSEPVPEGVKDGVNVNGNTVTFVLYAPAKSYISLKGNFNTEYPNGELMKLSGDTLWWLTKTLDDGVYLYQYDLEGEKVIADPWSKNVRWKNPGTEEESTNYEHAFTEFTVGGVPFNWSDDSYRKPDLQDLVVYELYIRDFGGDHPGTYADVRQKLEEGYFDSLGVNAIEFMPITEFPGSISWGYNPAFDLAPESTYGTPEELKELINAFHQHDIAVLLDVVYNHMDGTAPLFQLYQPKGSWDRHDHDYAHCPYFHDMDSEWFYKLQHWKYADGRHYRTWRYVSDALQSWVQDYHVDGFRFDASWGIGWDGYNNNGMSYYSWFLRQMDSTQYVIVEEDFYSGTNQVNVTEADANWHFRYYHQMKANLTEKNDGARSWGDMNYTSKVMTYNNQPEGPSYTEPTGMLNYIESHDETRIIYETMHYYPYMSREKAIKKSKLGATVLLTGQGIPMLYHGQEFGQDGAKNGTDPQPLMWSYLDNEYGSDLFNYYRRMIWYRKNHPEVKSSNLKFLLKDTGIKTMAYQYEENGQYTIVVANFDNTEHSVTIAVPSDGAWFEFTNDDTVYAEHGSLSDYPVPGSTARVLSNNKDWPTGLVATGPVITQYELYQNFPNPFNPATQISYRLAKADWVKLTVYNALGQVVKELVNGHQTAGDHKVAFDASGLASGVYIYRIQTSTGFTAARKMLLLR</sequence>
<dbReference type="InterPro" id="IPR017853">
    <property type="entry name" value="GH"/>
</dbReference>
<dbReference type="InterPro" id="IPR014756">
    <property type="entry name" value="Ig_E-set"/>
</dbReference>
<reference evidence="3" key="1">
    <citation type="journal article" date="2020" name="mSystems">
        <title>Genome- and Community-Level Interaction Insights into Carbon Utilization and Element Cycling Functions of Hydrothermarchaeota in Hydrothermal Sediment.</title>
        <authorList>
            <person name="Zhou Z."/>
            <person name="Liu Y."/>
            <person name="Xu W."/>
            <person name="Pan J."/>
            <person name="Luo Z.H."/>
            <person name="Li M."/>
        </authorList>
    </citation>
    <scope>NUCLEOTIDE SEQUENCE [LARGE SCALE GENOMIC DNA]</scope>
    <source>
        <strain evidence="3">HyVt-527</strain>
    </source>
</reference>
<dbReference type="Proteomes" id="UP000886124">
    <property type="component" value="Unassembled WGS sequence"/>
</dbReference>
<dbReference type="Gene3D" id="3.20.20.80">
    <property type="entry name" value="Glycosidases"/>
    <property type="match status" value="1"/>
</dbReference>
<dbReference type="Pfam" id="PF17957">
    <property type="entry name" value="Big_7"/>
    <property type="match status" value="1"/>
</dbReference>
<dbReference type="Pfam" id="PF00128">
    <property type="entry name" value="Alpha-amylase"/>
    <property type="match status" value="1"/>
</dbReference>
<evidence type="ECO:0000256" key="1">
    <source>
        <dbReference type="ARBA" id="ARBA00008061"/>
    </source>
</evidence>
<accession>A0A7V5PNY5</accession>
<gene>
    <name evidence="3" type="ORF">ENJ89_03125</name>
</gene>
<comment type="caution">
    <text evidence="3">The sequence shown here is derived from an EMBL/GenBank/DDBJ whole genome shotgun (WGS) entry which is preliminary data.</text>
</comment>
<feature type="non-terminal residue" evidence="3">
    <location>
        <position position="1"/>
    </location>
</feature>
<evidence type="ECO:0000259" key="2">
    <source>
        <dbReference type="SMART" id="SM00642"/>
    </source>
</evidence>
<dbReference type="PANTHER" id="PTHR43002">
    <property type="entry name" value="GLYCOGEN DEBRANCHING ENZYME"/>
    <property type="match status" value="1"/>
</dbReference>
<dbReference type="InterPro" id="IPR013783">
    <property type="entry name" value="Ig-like_fold"/>
</dbReference>
<dbReference type="SUPFAM" id="SSF81296">
    <property type="entry name" value="E set domains"/>
    <property type="match status" value="1"/>
</dbReference>
<evidence type="ECO:0000313" key="3">
    <source>
        <dbReference type="EMBL" id="HHJ52165.1"/>
    </source>
</evidence>
<dbReference type="GO" id="GO:0005975">
    <property type="term" value="P:carbohydrate metabolic process"/>
    <property type="evidence" value="ECO:0007669"/>
    <property type="project" value="InterPro"/>
</dbReference>
<dbReference type="Gene3D" id="2.60.40.4070">
    <property type="match status" value="1"/>
</dbReference>
<dbReference type="EMBL" id="DROD01000213">
    <property type="protein sequence ID" value="HHJ52165.1"/>
    <property type="molecule type" value="Genomic_DNA"/>
</dbReference>
<dbReference type="SMART" id="SM00642">
    <property type="entry name" value="Aamy"/>
    <property type="match status" value="1"/>
</dbReference>
<dbReference type="SUPFAM" id="SSF51445">
    <property type="entry name" value="(Trans)glycosidases"/>
    <property type="match status" value="1"/>
</dbReference>
<comment type="similarity">
    <text evidence="1">Belongs to the glycosyl hydrolase 13 family.</text>
</comment>
<dbReference type="InterPro" id="IPR026444">
    <property type="entry name" value="Secre_tail"/>
</dbReference>
<dbReference type="NCBIfam" id="TIGR04183">
    <property type="entry name" value="Por_Secre_tail"/>
    <property type="match status" value="1"/>
</dbReference>
<dbReference type="AlphaFoldDB" id="A0A7V5PNY5"/>
<protein>
    <submittedName>
        <fullName evidence="3">T9SS type A sorting domain-containing protein</fullName>
    </submittedName>
</protein>
<proteinExistence type="inferred from homology"/>
<organism evidence="3">
    <name type="scientific">Caldithrix abyssi</name>
    <dbReference type="NCBI Taxonomy" id="187145"/>
    <lineage>
        <taxon>Bacteria</taxon>
        <taxon>Pseudomonadati</taxon>
        <taxon>Calditrichota</taxon>
        <taxon>Calditrichia</taxon>
        <taxon>Calditrichales</taxon>
        <taxon>Calditrichaceae</taxon>
        <taxon>Caldithrix</taxon>
    </lineage>
</organism>
<dbReference type="InterPro" id="IPR006047">
    <property type="entry name" value="GH13_cat_dom"/>
</dbReference>
<dbReference type="Pfam" id="PF18962">
    <property type="entry name" value="Por_Secre_tail"/>
    <property type="match status" value="1"/>
</dbReference>
<dbReference type="Gene3D" id="2.60.40.10">
    <property type="entry name" value="Immunoglobulins"/>
    <property type="match status" value="2"/>
</dbReference>
<name>A0A7V5PNY5_CALAY</name>